<sequence length="160" mass="19388">MLRREHLFISIYNFQAKNIYSFQNCDYFYEKISNYIVSAENIREKHHKKTTKWLKNSGDLKRPGSHILRINNKLYDPIRKDDRYRKTPDKVVQQFDGDTGQDNAKLNRLYQLLRRRIYFLLMVLFQDSTLTSTEDYCLTTKHQTYTPIQILWMLKLTPKK</sequence>
<evidence type="ECO:0000313" key="2">
    <source>
        <dbReference type="Proteomes" id="UP000507470"/>
    </source>
</evidence>
<reference evidence="1 2" key="1">
    <citation type="submission" date="2020-06" db="EMBL/GenBank/DDBJ databases">
        <authorList>
            <person name="Li R."/>
            <person name="Bekaert M."/>
        </authorList>
    </citation>
    <scope>NUCLEOTIDE SEQUENCE [LARGE SCALE GENOMIC DNA]</scope>
    <source>
        <strain evidence="2">wild</strain>
    </source>
</reference>
<evidence type="ECO:0000313" key="1">
    <source>
        <dbReference type="EMBL" id="CAC5398817.1"/>
    </source>
</evidence>
<dbReference type="Proteomes" id="UP000507470">
    <property type="component" value="Unassembled WGS sequence"/>
</dbReference>
<dbReference type="AlphaFoldDB" id="A0A6J8CTU9"/>
<keyword evidence="2" id="KW-1185">Reference proteome</keyword>
<name>A0A6J8CTU9_MYTCO</name>
<gene>
    <name evidence="1" type="ORF">MCOR_33150</name>
</gene>
<dbReference type="EMBL" id="CACVKT020005969">
    <property type="protein sequence ID" value="CAC5398817.1"/>
    <property type="molecule type" value="Genomic_DNA"/>
</dbReference>
<organism evidence="1 2">
    <name type="scientific">Mytilus coruscus</name>
    <name type="common">Sea mussel</name>
    <dbReference type="NCBI Taxonomy" id="42192"/>
    <lineage>
        <taxon>Eukaryota</taxon>
        <taxon>Metazoa</taxon>
        <taxon>Spiralia</taxon>
        <taxon>Lophotrochozoa</taxon>
        <taxon>Mollusca</taxon>
        <taxon>Bivalvia</taxon>
        <taxon>Autobranchia</taxon>
        <taxon>Pteriomorphia</taxon>
        <taxon>Mytilida</taxon>
        <taxon>Mytiloidea</taxon>
        <taxon>Mytilidae</taxon>
        <taxon>Mytilinae</taxon>
        <taxon>Mytilus</taxon>
    </lineage>
</organism>
<accession>A0A6J8CTU9</accession>
<proteinExistence type="predicted"/>
<protein>
    <submittedName>
        <fullName evidence="1">Uncharacterized protein</fullName>
    </submittedName>
</protein>